<protein>
    <recommendedName>
        <fullName evidence="4">Pre-mRNA splicing Prp18-interacting factor</fullName>
    </recommendedName>
</protein>
<organism evidence="2 3">
    <name type="scientific">Tanacetum coccineum</name>
    <dbReference type="NCBI Taxonomy" id="301880"/>
    <lineage>
        <taxon>Eukaryota</taxon>
        <taxon>Viridiplantae</taxon>
        <taxon>Streptophyta</taxon>
        <taxon>Embryophyta</taxon>
        <taxon>Tracheophyta</taxon>
        <taxon>Spermatophyta</taxon>
        <taxon>Magnoliopsida</taxon>
        <taxon>eudicotyledons</taxon>
        <taxon>Gunneridae</taxon>
        <taxon>Pentapetalae</taxon>
        <taxon>asterids</taxon>
        <taxon>campanulids</taxon>
        <taxon>Asterales</taxon>
        <taxon>Asteraceae</taxon>
        <taxon>Asteroideae</taxon>
        <taxon>Anthemideae</taxon>
        <taxon>Anthemidinae</taxon>
        <taxon>Tanacetum</taxon>
    </lineage>
</organism>
<feature type="region of interest" description="Disordered" evidence="1">
    <location>
        <begin position="367"/>
        <end position="386"/>
    </location>
</feature>
<reference evidence="2" key="1">
    <citation type="journal article" date="2022" name="Int. J. Mol. Sci.">
        <title>Draft Genome of Tanacetum Coccineum: Genomic Comparison of Closely Related Tanacetum-Family Plants.</title>
        <authorList>
            <person name="Yamashiro T."/>
            <person name="Shiraishi A."/>
            <person name="Nakayama K."/>
            <person name="Satake H."/>
        </authorList>
    </citation>
    <scope>NUCLEOTIDE SEQUENCE</scope>
</reference>
<dbReference type="EMBL" id="BQNB010019008">
    <property type="protein sequence ID" value="GJT80601.1"/>
    <property type="molecule type" value="Genomic_DNA"/>
</dbReference>
<gene>
    <name evidence="2" type="ORF">Tco_1054943</name>
</gene>
<evidence type="ECO:0000313" key="3">
    <source>
        <dbReference type="Proteomes" id="UP001151760"/>
    </source>
</evidence>
<feature type="compositionally biased region" description="Basic and acidic residues" evidence="1">
    <location>
        <begin position="186"/>
        <end position="198"/>
    </location>
</feature>
<evidence type="ECO:0000313" key="2">
    <source>
        <dbReference type="EMBL" id="GJT80601.1"/>
    </source>
</evidence>
<accession>A0ABQ5GY83</accession>
<sequence>MTSYYQPSCYGCGGPLDGLLCRRCTCEWCGNNLRDGFCAFCNSRDGNSFIYDSNPNSFDNPPDFSYQPPQPQYQSYSCELCGNDSHYGYDCSPRFPLVYEQEPCYNQNYSENYYPQNSPSFPQQSLCCTRCGGPHETLQCDQLIFDEPYCANCGGPHMSFQCQPINQNYFEPNYSGFDQPPQYSIDHQEDLNQPRKSDVHDSLDKLVESRNELLNMVRSFCEMVIQQRQAANIEQSPPQEISHETYIPEPSQQFNSLCDDDDDDEENTIPLSMMPQILQFIAYSHKENSQISPPIDLPTVEPVHSLSMGDEHLDTIPETESDELIKSSVENLVPIPSESKDISDGECELPLCDDSSETQFTTFSNPLFDSNDDFSSSDDESFSEEDVPMEEFKIYSNPLFDLDEEIISSEENSISIEVLDEINSIPPGMNDCFNAESDLIESLLNRDTSIDSFHKIDSLLDEFAGKLTLLKPISPEIDDSDFDPEGEIRLLERLLYYNSSPRPSEYLSIESFSPSPIPVEDSDSFMEEINIFLALDDSTPPGVESDYDSEGDILFLEELLNDDLELNEDECFDPGGGEIDEDDDYFPFTFVIRVFYHISPTLRILLCFSPAGMKTLFLTPTSPLIVSIH</sequence>
<name>A0ABQ5GY83_9ASTR</name>
<feature type="compositionally biased region" description="Acidic residues" evidence="1">
    <location>
        <begin position="370"/>
        <end position="386"/>
    </location>
</feature>
<evidence type="ECO:0008006" key="4">
    <source>
        <dbReference type="Google" id="ProtNLM"/>
    </source>
</evidence>
<proteinExistence type="predicted"/>
<feature type="region of interest" description="Disordered" evidence="1">
    <location>
        <begin position="176"/>
        <end position="198"/>
    </location>
</feature>
<evidence type="ECO:0000256" key="1">
    <source>
        <dbReference type="SAM" id="MobiDB-lite"/>
    </source>
</evidence>
<dbReference type="Proteomes" id="UP001151760">
    <property type="component" value="Unassembled WGS sequence"/>
</dbReference>
<reference evidence="2" key="2">
    <citation type="submission" date="2022-01" db="EMBL/GenBank/DDBJ databases">
        <authorList>
            <person name="Yamashiro T."/>
            <person name="Shiraishi A."/>
            <person name="Satake H."/>
            <person name="Nakayama K."/>
        </authorList>
    </citation>
    <scope>NUCLEOTIDE SEQUENCE</scope>
</reference>
<keyword evidence="3" id="KW-1185">Reference proteome</keyword>
<comment type="caution">
    <text evidence="2">The sequence shown here is derived from an EMBL/GenBank/DDBJ whole genome shotgun (WGS) entry which is preliminary data.</text>
</comment>